<name>A0A166E3Q6_9AGAM</name>
<organism evidence="1 2">
    <name type="scientific">Athelia psychrophila</name>
    <dbReference type="NCBI Taxonomy" id="1759441"/>
    <lineage>
        <taxon>Eukaryota</taxon>
        <taxon>Fungi</taxon>
        <taxon>Dikarya</taxon>
        <taxon>Basidiomycota</taxon>
        <taxon>Agaricomycotina</taxon>
        <taxon>Agaricomycetes</taxon>
        <taxon>Agaricomycetidae</taxon>
        <taxon>Atheliales</taxon>
        <taxon>Atheliaceae</taxon>
        <taxon>Athelia</taxon>
    </lineage>
</organism>
<sequence length="230" mass="25916">MHQLRRHLSTRFSPSSVIRFITVTTALNGMFNLVHLELHLLIAPRDQELPIMLSALLTLHLEVASSQYLPARPPVLDCLAISACLPTALDESCIKSCSSRLPLLRLLIFEERGSLPLLSFYPTDYASYAAAFPNVTHLEVSMTVPHFIQAILEGVGPVTHKPYWPTLHTLAVQHSVLEVQTIVSAVSRRRDNGHPIQRLLAKHYMPDNEAFREVVELLPSIDTWQYMPPE</sequence>
<feature type="non-terminal residue" evidence="1">
    <location>
        <position position="1"/>
    </location>
</feature>
<dbReference type="Proteomes" id="UP000076532">
    <property type="component" value="Unassembled WGS sequence"/>
</dbReference>
<gene>
    <name evidence="1" type="ORF">FIBSPDRAFT_867283</name>
</gene>
<proteinExistence type="predicted"/>
<dbReference type="EMBL" id="KV417605">
    <property type="protein sequence ID" value="KZP15359.1"/>
    <property type="molecule type" value="Genomic_DNA"/>
</dbReference>
<evidence type="ECO:0000313" key="2">
    <source>
        <dbReference type="Proteomes" id="UP000076532"/>
    </source>
</evidence>
<keyword evidence="2" id="KW-1185">Reference proteome</keyword>
<reference evidence="1 2" key="1">
    <citation type="journal article" date="2016" name="Mol. Biol. Evol.">
        <title>Comparative Genomics of Early-Diverging Mushroom-Forming Fungi Provides Insights into the Origins of Lignocellulose Decay Capabilities.</title>
        <authorList>
            <person name="Nagy L.G."/>
            <person name="Riley R."/>
            <person name="Tritt A."/>
            <person name="Adam C."/>
            <person name="Daum C."/>
            <person name="Floudas D."/>
            <person name="Sun H."/>
            <person name="Yadav J.S."/>
            <person name="Pangilinan J."/>
            <person name="Larsson K.H."/>
            <person name="Matsuura K."/>
            <person name="Barry K."/>
            <person name="Labutti K."/>
            <person name="Kuo R."/>
            <person name="Ohm R.A."/>
            <person name="Bhattacharya S.S."/>
            <person name="Shirouzu T."/>
            <person name="Yoshinaga Y."/>
            <person name="Martin F.M."/>
            <person name="Grigoriev I.V."/>
            <person name="Hibbett D.S."/>
        </authorList>
    </citation>
    <scope>NUCLEOTIDE SEQUENCE [LARGE SCALE GENOMIC DNA]</scope>
    <source>
        <strain evidence="1 2">CBS 109695</strain>
    </source>
</reference>
<protein>
    <submittedName>
        <fullName evidence="1">Uncharacterized protein</fullName>
    </submittedName>
</protein>
<dbReference type="AlphaFoldDB" id="A0A166E3Q6"/>
<accession>A0A166E3Q6</accession>
<evidence type="ECO:0000313" key="1">
    <source>
        <dbReference type="EMBL" id="KZP15359.1"/>
    </source>
</evidence>